<sequence>MDERGIGTDRLALQRRQQERHGYRHVPMCGGCSLREICDGFHPQYVERWGGDEARPYPGPPIHDPTHFIQQQNKLHYPCTPGPQTSSDAAVGPKPPQPQSLAGIHLTVRPLMIHLNPSQITDHNPRAAS</sequence>
<evidence type="ECO:0000313" key="2">
    <source>
        <dbReference type="EMBL" id="GAA3668231.1"/>
    </source>
</evidence>
<protein>
    <submittedName>
        <fullName evidence="2">Uncharacterized protein</fullName>
    </submittedName>
</protein>
<gene>
    <name evidence="2" type="ORF">GCM10022224_035590</name>
</gene>
<evidence type="ECO:0000313" key="3">
    <source>
        <dbReference type="Proteomes" id="UP001500902"/>
    </source>
</evidence>
<name>A0ABP7BUU9_9ACTN</name>
<dbReference type="EMBL" id="BAAAZP010000070">
    <property type="protein sequence ID" value="GAA3668231.1"/>
    <property type="molecule type" value="Genomic_DNA"/>
</dbReference>
<comment type="caution">
    <text evidence="2">The sequence shown here is derived from an EMBL/GenBank/DDBJ whole genome shotgun (WGS) entry which is preliminary data.</text>
</comment>
<feature type="region of interest" description="Disordered" evidence="1">
    <location>
        <begin position="78"/>
        <end position="103"/>
    </location>
</feature>
<accession>A0ABP7BUU9</accession>
<dbReference type="Proteomes" id="UP001500902">
    <property type="component" value="Unassembled WGS sequence"/>
</dbReference>
<evidence type="ECO:0000256" key="1">
    <source>
        <dbReference type="SAM" id="MobiDB-lite"/>
    </source>
</evidence>
<keyword evidence="3" id="KW-1185">Reference proteome</keyword>
<organism evidence="2 3">
    <name type="scientific">Nonomuraea antimicrobica</name>
    <dbReference type="NCBI Taxonomy" id="561173"/>
    <lineage>
        <taxon>Bacteria</taxon>
        <taxon>Bacillati</taxon>
        <taxon>Actinomycetota</taxon>
        <taxon>Actinomycetes</taxon>
        <taxon>Streptosporangiales</taxon>
        <taxon>Streptosporangiaceae</taxon>
        <taxon>Nonomuraea</taxon>
    </lineage>
</organism>
<proteinExistence type="predicted"/>
<reference evidence="3" key="1">
    <citation type="journal article" date="2019" name="Int. J. Syst. Evol. Microbiol.">
        <title>The Global Catalogue of Microorganisms (GCM) 10K type strain sequencing project: providing services to taxonomists for standard genome sequencing and annotation.</title>
        <authorList>
            <consortium name="The Broad Institute Genomics Platform"/>
            <consortium name="The Broad Institute Genome Sequencing Center for Infectious Disease"/>
            <person name="Wu L."/>
            <person name="Ma J."/>
        </authorList>
    </citation>
    <scope>NUCLEOTIDE SEQUENCE [LARGE SCALE GENOMIC DNA]</scope>
    <source>
        <strain evidence="3">JCM 16904</strain>
    </source>
</reference>